<dbReference type="AlphaFoldDB" id="A0A091IST9"/>
<evidence type="ECO:0008006" key="3">
    <source>
        <dbReference type="Google" id="ProtNLM"/>
    </source>
</evidence>
<reference evidence="1 2" key="1">
    <citation type="submission" date="2014-04" db="EMBL/GenBank/DDBJ databases">
        <title>Genome evolution of avian class.</title>
        <authorList>
            <person name="Zhang G."/>
            <person name="Li C."/>
        </authorList>
    </citation>
    <scope>NUCLEOTIDE SEQUENCE [LARGE SCALE GENOMIC DNA]</scope>
    <source>
        <strain evidence="1">BGI_Z169</strain>
    </source>
</reference>
<accession>A0A091IST9</accession>
<evidence type="ECO:0000313" key="1">
    <source>
        <dbReference type="EMBL" id="KFP10450.1"/>
    </source>
</evidence>
<feature type="non-terminal residue" evidence="1">
    <location>
        <position position="55"/>
    </location>
</feature>
<keyword evidence="2" id="KW-1185">Reference proteome</keyword>
<protein>
    <recommendedName>
        <fullName evidence="3">Nidogen G2 beta-barrel domain-containing protein</fullName>
    </recommendedName>
</protein>
<evidence type="ECO:0000313" key="2">
    <source>
        <dbReference type="Proteomes" id="UP000053119"/>
    </source>
</evidence>
<organism evidence="1 2">
    <name type="scientific">Egretta garzetta</name>
    <name type="common">Little egret</name>
    <dbReference type="NCBI Taxonomy" id="188379"/>
    <lineage>
        <taxon>Eukaryota</taxon>
        <taxon>Metazoa</taxon>
        <taxon>Chordata</taxon>
        <taxon>Craniata</taxon>
        <taxon>Vertebrata</taxon>
        <taxon>Euteleostomi</taxon>
        <taxon>Archelosauria</taxon>
        <taxon>Archosauria</taxon>
        <taxon>Dinosauria</taxon>
        <taxon>Saurischia</taxon>
        <taxon>Theropoda</taxon>
        <taxon>Coelurosauria</taxon>
        <taxon>Aves</taxon>
        <taxon>Neognathae</taxon>
        <taxon>Neoaves</taxon>
        <taxon>Aequornithes</taxon>
        <taxon>Pelecaniformes</taxon>
        <taxon>Ardeidae</taxon>
        <taxon>Egretta</taxon>
    </lineage>
</organism>
<dbReference type="Proteomes" id="UP000053119">
    <property type="component" value="Unassembled WGS sequence"/>
</dbReference>
<dbReference type="EMBL" id="KK500814">
    <property type="protein sequence ID" value="KFP10450.1"/>
    <property type="molecule type" value="Genomic_DNA"/>
</dbReference>
<feature type="non-terminal residue" evidence="1">
    <location>
        <position position="1"/>
    </location>
</feature>
<gene>
    <name evidence="1" type="ORF">Z169_02437</name>
</gene>
<proteinExistence type="predicted"/>
<sequence length="55" mass="6426">NGFKLNQGRFSLDTRKKFFTMRVVKHWHRLPREVVQAPSLEAFKARLDGALSNLI</sequence>
<name>A0A091IST9_EGRGA</name>